<evidence type="ECO:0000313" key="3">
    <source>
        <dbReference type="Proteomes" id="UP001273531"/>
    </source>
</evidence>
<proteinExistence type="predicted"/>
<organism evidence="2 3">
    <name type="scientific">Sphingomonas agrestis</name>
    <dbReference type="NCBI Taxonomy" id="3080540"/>
    <lineage>
        <taxon>Bacteria</taxon>
        <taxon>Pseudomonadati</taxon>
        <taxon>Pseudomonadota</taxon>
        <taxon>Alphaproteobacteria</taxon>
        <taxon>Sphingomonadales</taxon>
        <taxon>Sphingomonadaceae</taxon>
        <taxon>Sphingomonas</taxon>
    </lineage>
</organism>
<reference evidence="2 3" key="1">
    <citation type="submission" date="2023-10" db="EMBL/GenBank/DDBJ databases">
        <title>Sphingomonas sp. HF-S4 16S ribosomal RNA gene Genome sequencing and assembly.</title>
        <authorList>
            <person name="Lee H."/>
        </authorList>
    </citation>
    <scope>NUCLEOTIDE SEQUENCE [LARGE SCALE GENOMIC DNA]</scope>
    <source>
        <strain evidence="2 3">HF-S4</strain>
    </source>
</reference>
<gene>
    <name evidence="2" type="primary">rlxS</name>
    <name evidence="2" type="ORF">RZN05_02655</name>
</gene>
<protein>
    <submittedName>
        <fullName evidence="2">Relaxase/mobilization nuclease RlxS</fullName>
    </submittedName>
</protein>
<dbReference type="EMBL" id="JAWJEJ010000001">
    <property type="protein sequence ID" value="MDV3455870.1"/>
    <property type="molecule type" value="Genomic_DNA"/>
</dbReference>
<sequence>MSGEDDFEPRLGRMRAGGSKGGRSYLHRVLQAAGLAGSANRGGSGFHGNRIGRGAGIGRLLASGDALGRFRHRRVIVKSRLVRLAGRGAQGARAHMRYIQRDGVTRDGTPGELYGAERDVEDGKAFLDRSTGDRHQFRFIVSAEDGAEYDDLKPLTRALMARMEQDLGTRLDWVAVDHFNTGHPHTHVLLRGRDDRGRDLIIAREYLSAGMRERAAEIVSMDLGPRSDLEVRRRLLREMEQERWTGLDRQLVAAMDSDRWTQIGRGSPVLRTALTGRLAKLERLGLAEHGGAGRWRLAGELEPTLRRMGERCDIIKTMHCAMRQRSIEFAGRDLAVFEPTSAGQGIVGRIVARGLSDELRDRHYLIVEATDGRTHYVDVGKGEALEPLPEGTVVGIAARRSEPRAVDRTVAEVAARNGGRYSVDLHLRHDPSATQAFAETHVRRLEAIRRHTGGADREVDGSWRIHPDHLARVAAFEQRQARDRPVDVKVLSRLPLEAQIAADGPTWLDTQLLASDPVHLRDAGFGAAARDAQRQRLRWLIGEGLAEERGGGPAFQKNLVEVLRRRELLRVAGQLSDELGKAFAEVKNGEPVSGVLRRHIDLASGRYGVVEKARDFTLVPWRPVLERQIGKAVRGIMRERGVSWTMGRERGPSL</sequence>
<name>A0ABU3Y3C5_9SPHN</name>
<dbReference type="InterPro" id="IPR021795">
    <property type="entry name" value="DUF3363"/>
</dbReference>
<accession>A0ABU3Y3C5</accession>
<evidence type="ECO:0000313" key="2">
    <source>
        <dbReference type="EMBL" id="MDV3455870.1"/>
    </source>
</evidence>
<dbReference type="Pfam" id="PF11843">
    <property type="entry name" value="DUF3363"/>
    <property type="match status" value="1"/>
</dbReference>
<dbReference type="NCBIfam" id="NF041267">
    <property type="entry name" value="relax_RlxS"/>
    <property type="match status" value="1"/>
</dbReference>
<keyword evidence="3" id="KW-1185">Reference proteome</keyword>
<feature type="region of interest" description="Disordered" evidence="1">
    <location>
        <begin position="1"/>
        <end position="22"/>
    </location>
</feature>
<evidence type="ECO:0000256" key="1">
    <source>
        <dbReference type="SAM" id="MobiDB-lite"/>
    </source>
</evidence>
<dbReference type="Proteomes" id="UP001273531">
    <property type="component" value="Unassembled WGS sequence"/>
</dbReference>
<dbReference type="RefSeq" id="WP_317225076.1">
    <property type="nucleotide sequence ID" value="NZ_JAWJEJ010000001.1"/>
</dbReference>
<comment type="caution">
    <text evidence="2">The sequence shown here is derived from an EMBL/GenBank/DDBJ whole genome shotgun (WGS) entry which is preliminary data.</text>
</comment>